<organism evidence="2 3">
    <name type="scientific">Mesorhizobium salmacidum</name>
    <dbReference type="NCBI Taxonomy" id="3015171"/>
    <lineage>
        <taxon>Bacteria</taxon>
        <taxon>Pseudomonadati</taxon>
        <taxon>Pseudomonadota</taxon>
        <taxon>Alphaproteobacteria</taxon>
        <taxon>Hyphomicrobiales</taxon>
        <taxon>Phyllobacteriaceae</taxon>
        <taxon>Mesorhizobium</taxon>
    </lineage>
</organism>
<proteinExistence type="predicted"/>
<keyword evidence="3" id="KW-1185">Reference proteome</keyword>
<dbReference type="RefSeq" id="WP_337106835.1">
    <property type="nucleotide sequence ID" value="NZ_JAPYKS010000009.1"/>
</dbReference>
<feature type="transmembrane region" description="Helical" evidence="1">
    <location>
        <begin position="48"/>
        <end position="67"/>
    </location>
</feature>
<reference evidence="2 3" key="1">
    <citation type="submission" date="2022-12" db="EMBL/GenBank/DDBJ databases">
        <authorList>
            <person name="Muema E."/>
        </authorList>
    </citation>
    <scope>NUCLEOTIDE SEQUENCE [LARGE SCALE GENOMIC DNA]</scope>
    <source>
        <strain evidence="3">1326</strain>
    </source>
</reference>
<evidence type="ECO:0000256" key="1">
    <source>
        <dbReference type="SAM" id="Phobius"/>
    </source>
</evidence>
<evidence type="ECO:0008006" key="4">
    <source>
        <dbReference type="Google" id="ProtNLM"/>
    </source>
</evidence>
<evidence type="ECO:0000313" key="2">
    <source>
        <dbReference type="EMBL" id="MEI9409906.1"/>
    </source>
</evidence>
<protein>
    <recommendedName>
        <fullName evidence="4">Major facilitator superfamily (MFS) profile domain-containing protein</fullName>
    </recommendedName>
</protein>
<dbReference type="EMBL" id="JAPYKS010000009">
    <property type="protein sequence ID" value="MEI9409906.1"/>
    <property type="molecule type" value="Genomic_DNA"/>
</dbReference>
<gene>
    <name evidence="2" type="ORF">O7A60_14135</name>
</gene>
<comment type="caution">
    <text evidence="2">The sequence shown here is derived from an EMBL/GenBank/DDBJ whole genome shotgun (WGS) entry which is preliminary data.</text>
</comment>
<evidence type="ECO:0000313" key="3">
    <source>
        <dbReference type="Proteomes" id="UP001387293"/>
    </source>
</evidence>
<keyword evidence="1" id="KW-0812">Transmembrane</keyword>
<keyword evidence="1" id="KW-0472">Membrane</keyword>
<feature type="transmembrane region" description="Helical" evidence="1">
    <location>
        <begin position="7"/>
        <end position="28"/>
    </location>
</feature>
<name>A0ABU8KW21_9HYPH</name>
<keyword evidence="1" id="KW-1133">Transmembrane helix</keyword>
<accession>A0ABU8KW21</accession>
<dbReference type="Proteomes" id="UP001387293">
    <property type="component" value="Unassembled WGS sequence"/>
</dbReference>
<sequence>MKAAGEIATTIIALILGMVVGLPTGLVITATLADKFGTFELGKALGELAVGGIFGAIVGGAIALFILSRMRGGPDSQGSRQDWRNER</sequence>